<keyword evidence="3" id="KW-0804">Transcription</keyword>
<protein>
    <submittedName>
        <fullName evidence="5">Helix-turn-helix domain-containing protein</fullName>
    </submittedName>
</protein>
<dbReference type="InterPro" id="IPR009057">
    <property type="entry name" value="Homeodomain-like_sf"/>
</dbReference>
<reference evidence="5 6" key="1">
    <citation type="submission" date="2018-04" db="EMBL/GenBank/DDBJ databases">
        <title>Cupriavidus necator CR12 genome sequencing and assembly.</title>
        <authorList>
            <person name="Ben Fekih I."/>
            <person name="Mazhar H.S."/>
            <person name="Bello S.K."/>
            <person name="Rensing C."/>
        </authorList>
    </citation>
    <scope>NUCLEOTIDE SEQUENCE [LARGE SCALE GENOMIC DNA]</scope>
    <source>
        <strain evidence="5 6">CR12</strain>
    </source>
</reference>
<feature type="non-terminal residue" evidence="5">
    <location>
        <position position="1"/>
    </location>
</feature>
<evidence type="ECO:0000256" key="1">
    <source>
        <dbReference type="ARBA" id="ARBA00023015"/>
    </source>
</evidence>
<dbReference type="AlphaFoldDB" id="A0A367PCH8"/>
<feature type="domain" description="HTH araC/xylS-type" evidence="4">
    <location>
        <begin position="10"/>
        <end position="58"/>
    </location>
</feature>
<dbReference type="Pfam" id="PF12833">
    <property type="entry name" value="HTH_18"/>
    <property type="match status" value="1"/>
</dbReference>
<dbReference type="GO" id="GO:0043565">
    <property type="term" value="F:sequence-specific DNA binding"/>
    <property type="evidence" value="ECO:0007669"/>
    <property type="project" value="InterPro"/>
</dbReference>
<dbReference type="PROSITE" id="PS01124">
    <property type="entry name" value="HTH_ARAC_FAMILY_2"/>
    <property type="match status" value="1"/>
</dbReference>
<accession>A0A367PCH8</accession>
<organism evidence="5 6">
    <name type="scientific">Cupriavidus necator</name>
    <name type="common">Alcaligenes eutrophus</name>
    <name type="synonym">Ralstonia eutropha</name>
    <dbReference type="NCBI Taxonomy" id="106590"/>
    <lineage>
        <taxon>Bacteria</taxon>
        <taxon>Pseudomonadati</taxon>
        <taxon>Pseudomonadota</taxon>
        <taxon>Betaproteobacteria</taxon>
        <taxon>Burkholderiales</taxon>
        <taxon>Burkholderiaceae</taxon>
        <taxon>Cupriavidus</taxon>
    </lineage>
</organism>
<dbReference type="PANTHER" id="PTHR43280">
    <property type="entry name" value="ARAC-FAMILY TRANSCRIPTIONAL REGULATOR"/>
    <property type="match status" value="1"/>
</dbReference>
<keyword evidence="2" id="KW-0238">DNA-binding</keyword>
<dbReference type="EMBL" id="QDHA01000069">
    <property type="protein sequence ID" value="RCJ05570.1"/>
    <property type="molecule type" value="Genomic_DNA"/>
</dbReference>
<comment type="caution">
    <text evidence="5">The sequence shown here is derived from an EMBL/GenBank/DDBJ whole genome shotgun (WGS) entry which is preliminary data.</text>
</comment>
<gene>
    <name evidence="5" type="ORF">DDK22_25760</name>
</gene>
<dbReference type="GO" id="GO:0003700">
    <property type="term" value="F:DNA-binding transcription factor activity"/>
    <property type="evidence" value="ECO:0007669"/>
    <property type="project" value="InterPro"/>
</dbReference>
<proteinExistence type="predicted"/>
<evidence type="ECO:0000313" key="5">
    <source>
        <dbReference type="EMBL" id="RCJ05570.1"/>
    </source>
</evidence>
<dbReference type="Gene3D" id="1.10.10.60">
    <property type="entry name" value="Homeodomain-like"/>
    <property type="match status" value="1"/>
</dbReference>
<evidence type="ECO:0000259" key="4">
    <source>
        <dbReference type="PROSITE" id="PS01124"/>
    </source>
</evidence>
<dbReference type="Proteomes" id="UP000253501">
    <property type="component" value="Unassembled WGS sequence"/>
</dbReference>
<name>A0A367PCH8_CUPNE</name>
<evidence type="ECO:0000313" key="6">
    <source>
        <dbReference type="Proteomes" id="UP000253501"/>
    </source>
</evidence>
<dbReference type="PANTHER" id="PTHR43280:SF2">
    <property type="entry name" value="HTH-TYPE TRANSCRIPTIONAL REGULATOR EXSA"/>
    <property type="match status" value="1"/>
</dbReference>
<dbReference type="RefSeq" id="WP_114134380.1">
    <property type="nucleotide sequence ID" value="NZ_QDHA01000069.1"/>
</dbReference>
<evidence type="ECO:0000256" key="2">
    <source>
        <dbReference type="ARBA" id="ARBA00023125"/>
    </source>
</evidence>
<dbReference type="InterPro" id="IPR018060">
    <property type="entry name" value="HTH_AraC"/>
</dbReference>
<dbReference type="SUPFAM" id="SSF46689">
    <property type="entry name" value="Homeodomain-like"/>
    <property type="match status" value="1"/>
</dbReference>
<evidence type="ECO:0000256" key="3">
    <source>
        <dbReference type="ARBA" id="ARBA00023163"/>
    </source>
</evidence>
<sequence>VRHIPGMNHRLAAAQRLLETTDKGIDLIAELVGFGSAVSFRQHFSQAFAVSPSAYRKQFGRAVLPD</sequence>
<keyword evidence="1" id="KW-0805">Transcription regulation</keyword>